<sequence length="74" mass="8793">MAKQSETTIVRQSNDKYMVRKLQTPVPPKEDMTDKLEARREALDVIIRYSNDQNEVTSRLFDFAEQLLKEWHIP</sequence>
<proteinExistence type="predicted"/>
<gene>
    <name evidence="1" type="ORF">H8705_10885</name>
</gene>
<comment type="caution">
    <text evidence="1">The sequence shown here is derived from an EMBL/GenBank/DDBJ whole genome shotgun (WGS) entry which is preliminary data.</text>
</comment>
<evidence type="ECO:0000313" key="1">
    <source>
        <dbReference type="EMBL" id="MBC8586087.1"/>
    </source>
</evidence>
<keyword evidence="2" id="KW-1185">Reference proteome</keyword>
<dbReference type="RefSeq" id="WP_262395812.1">
    <property type="nucleotide sequence ID" value="NZ_JACRTD010000008.1"/>
</dbReference>
<dbReference type="Proteomes" id="UP000623678">
    <property type="component" value="Unassembled WGS sequence"/>
</dbReference>
<name>A0A926ET19_9FIRM</name>
<reference evidence="1" key="1">
    <citation type="submission" date="2020-08" db="EMBL/GenBank/DDBJ databases">
        <title>Genome public.</title>
        <authorList>
            <person name="Liu C."/>
            <person name="Sun Q."/>
        </authorList>
    </citation>
    <scope>NUCLEOTIDE SEQUENCE</scope>
    <source>
        <strain evidence="1">NSJ-64</strain>
    </source>
</reference>
<protein>
    <submittedName>
        <fullName evidence="1">Uncharacterized protein</fullName>
    </submittedName>
</protein>
<dbReference type="EMBL" id="JACRTD010000008">
    <property type="protein sequence ID" value="MBC8586087.1"/>
    <property type="molecule type" value="Genomic_DNA"/>
</dbReference>
<accession>A0A926ET19</accession>
<evidence type="ECO:0000313" key="2">
    <source>
        <dbReference type="Proteomes" id="UP000623678"/>
    </source>
</evidence>
<organism evidence="1 2">
    <name type="scientific">Youxingia wuxianensis</name>
    <dbReference type="NCBI Taxonomy" id="2763678"/>
    <lineage>
        <taxon>Bacteria</taxon>
        <taxon>Bacillati</taxon>
        <taxon>Bacillota</taxon>
        <taxon>Clostridia</taxon>
        <taxon>Eubacteriales</taxon>
        <taxon>Oscillospiraceae</taxon>
        <taxon>Youxingia</taxon>
    </lineage>
</organism>
<dbReference type="AlphaFoldDB" id="A0A926ET19"/>